<evidence type="ECO:0000256" key="3">
    <source>
        <dbReference type="ARBA" id="ARBA00006065"/>
    </source>
</evidence>
<evidence type="ECO:0000256" key="12">
    <source>
        <dbReference type="RuleBase" id="RU363075"/>
    </source>
</evidence>
<evidence type="ECO:0000256" key="4">
    <source>
        <dbReference type="ARBA" id="ARBA00022502"/>
    </source>
</evidence>
<keyword evidence="5 12" id="KW-0328">Glycosyltransferase</keyword>
<evidence type="ECO:0000313" key="15">
    <source>
        <dbReference type="Proteomes" id="UP000800036"/>
    </source>
</evidence>
<feature type="region of interest" description="Disordered" evidence="13">
    <location>
        <begin position="1"/>
        <end position="25"/>
    </location>
</feature>
<dbReference type="PANTHER" id="PTHR22760">
    <property type="entry name" value="GLYCOSYLTRANSFERASE"/>
    <property type="match status" value="1"/>
</dbReference>
<accession>A0A6A5UZA5</accession>
<dbReference type="GO" id="GO:0005789">
    <property type="term" value="C:endoplasmic reticulum membrane"/>
    <property type="evidence" value="ECO:0007669"/>
    <property type="project" value="UniProtKB-SubCell"/>
</dbReference>
<comment type="function">
    <text evidence="11">Mannosyltransferase involved in glycosylphosphatidylinositol-anchor biosynthesis. Transfers the third mannose to Man2-GlcN-acyl-PI during GPI precursor assembly.</text>
</comment>
<keyword evidence="8 12" id="KW-0256">Endoplasmic reticulum</keyword>
<comment type="subcellular location">
    <subcellularLocation>
        <location evidence="1 12">Endoplasmic reticulum membrane</location>
        <topology evidence="1 12">Multi-pass membrane protein</topology>
    </subcellularLocation>
</comment>
<keyword evidence="7" id="KW-0812">Transmembrane</keyword>
<evidence type="ECO:0000256" key="6">
    <source>
        <dbReference type="ARBA" id="ARBA00022679"/>
    </source>
</evidence>
<keyword evidence="6" id="KW-0808">Transferase</keyword>
<dbReference type="EMBL" id="ML976700">
    <property type="protein sequence ID" value="KAF1970493.1"/>
    <property type="molecule type" value="Genomic_DNA"/>
</dbReference>
<evidence type="ECO:0000313" key="14">
    <source>
        <dbReference type="EMBL" id="KAF1970493.1"/>
    </source>
</evidence>
<dbReference type="GO" id="GO:0000026">
    <property type="term" value="F:alpha-1,2-mannosyltransferase activity"/>
    <property type="evidence" value="ECO:0007669"/>
    <property type="project" value="TreeGrafter"/>
</dbReference>
<dbReference type="EC" id="2.4.1.-" evidence="12"/>
<dbReference type="InterPro" id="IPR005599">
    <property type="entry name" value="GPI_mannosylTrfase"/>
</dbReference>
<dbReference type="UniPathway" id="UPA00196"/>
<keyword evidence="10" id="KW-0472">Membrane</keyword>
<protein>
    <recommendedName>
        <fullName evidence="12">Mannosyltransferase</fullName>
        <ecNumber evidence="12">2.4.1.-</ecNumber>
    </recommendedName>
</protein>
<keyword evidence="4" id="KW-0337">GPI-anchor biosynthesis</keyword>
<evidence type="ECO:0000256" key="10">
    <source>
        <dbReference type="ARBA" id="ARBA00023136"/>
    </source>
</evidence>
<dbReference type="Proteomes" id="UP000800036">
    <property type="component" value="Unassembled WGS sequence"/>
</dbReference>
<dbReference type="GO" id="GO:0006506">
    <property type="term" value="P:GPI anchor biosynthetic process"/>
    <property type="evidence" value="ECO:0007669"/>
    <property type="project" value="UniProtKB-UniPathway"/>
</dbReference>
<reference evidence="14" key="1">
    <citation type="journal article" date="2020" name="Stud. Mycol.">
        <title>101 Dothideomycetes genomes: a test case for predicting lifestyles and emergence of pathogens.</title>
        <authorList>
            <person name="Haridas S."/>
            <person name="Albert R."/>
            <person name="Binder M."/>
            <person name="Bloem J."/>
            <person name="Labutti K."/>
            <person name="Salamov A."/>
            <person name="Andreopoulos B."/>
            <person name="Baker S."/>
            <person name="Barry K."/>
            <person name="Bills G."/>
            <person name="Bluhm B."/>
            <person name="Cannon C."/>
            <person name="Castanera R."/>
            <person name="Culley D."/>
            <person name="Daum C."/>
            <person name="Ezra D."/>
            <person name="Gonzalez J."/>
            <person name="Henrissat B."/>
            <person name="Kuo A."/>
            <person name="Liang C."/>
            <person name="Lipzen A."/>
            <person name="Lutzoni F."/>
            <person name="Magnuson J."/>
            <person name="Mondo S."/>
            <person name="Nolan M."/>
            <person name="Ohm R."/>
            <person name="Pangilinan J."/>
            <person name="Park H.-J."/>
            <person name="Ramirez L."/>
            <person name="Alfaro M."/>
            <person name="Sun H."/>
            <person name="Tritt A."/>
            <person name="Yoshinaga Y."/>
            <person name="Zwiers L.-H."/>
            <person name="Turgeon B."/>
            <person name="Goodwin S."/>
            <person name="Spatafora J."/>
            <person name="Crous P."/>
            <person name="Grigoriev I."/>
        </authorList>
    </citation>
    <scope>NUCLEOTIDE SEQUENCE</scope>
    <source>
        <strain evidence="14">CBS 107.79</strain>
    </source>
</reference>
<evidence type="ECO:0000256" key="5">
    <source>
        <dbReference type="ARBA" id="ARBA00022676"/>
    </source>
</evidence>
<keyword evidence="15" id="KW-1185">Reference proteome</keyword>
<gene>
    <name evidence="14" type="ORF">BU23DRAFT_473921</name>
</gene>
<name>A0A6A5UZA5_9PLEO</name>
<comment type="pathway">
    <text evidence="2">Glycolipid biosynthesis; glycosylphosphatidylinositol-anchor biosynthesis.</text>
</comment>
<dbReference type="AlphaFoldDB" id="A0A6A5UZA5"/>
<proteinExistence type="inferred from homology"/>
<evidence type="ECO:0000256" key="13">
    <source>
        <dbReference type="SAM" id="MobiDB-lite"/>
    </source>
</evidence>
<dbReference type="Pfam" id="PF03901">
    <property type="entry name" value="Glyco_transf_22"/>
    <property type="match status" value="1"/>
</dbReference>
<comment type="similarity">
    <text evidence="3">Belongs to the glycosyltransferase 22 family. PIGB subfamily.</text>
</comment>
<keyword evidence="9" id="KW-1133">Transmembrane helix</keyword>
<organism evidence="14 15">
    <name type="scientific">Bimuria novae-zelandiae CBS 107.79</name>
    <dbReference type="NCBI Taxonomy" id="1447943"/>
    <lineage>
        <taxon>Eukaryota</taxon>
        <taxon>Fungi</taxon>
        <taxon>Dikarya</taxon>
        <taxon>Ascomycota</taxon>
        <taxon>Pezizomycotina</taxon>
        <taxon>Dothideomycetes</taxon>
        <taxon>Pleosporomycetidae</taxon>
        <taxon>Pleosporales</taxon>
        <taxon>Massarineae</taxon>
        <taxon>Didymosphaeriaceae</taxon>
        <taxon>Bimuria</taxon>
    </lineage>
</organism>
<evidence type="ECO:0000256" key="11">
    <source>
        <dbReference type="ARBA" id="ARBA00024708"/>
    </source>
</evidence>
<evidence type="ECO:0000256" key="1">
    <source>
        <dbReference type="ARBA" id="ARBA00004477"/>
    </source>
</evidence>
<evidence type="ECO:0000256" key="9">
    <source>
        <dbReference type="ARBA" id="ARBA00022989"/>
    </source>
</evidence>
<dbReference type="PANTHER" id="PTHR22760:SF4">
    <property type="entry name" value="GPI MANNOSYLTRANSFERASE 3"/>
    <property type="match status" value="1"/>
</dbReference>
<evidence type="ECO:0000256" key="2">
    <source>
        <dbReference type="ARBA" id="ARBA00004687"/>
    </source>
</evidence>
<dbReference type="OrthoDB" id="416834at2759"/>
<evidence type="ECO:0000256" key="7">
    <source>
        <dbReference type="ARBA" id="ARBA00022692"/>
    </source>
</evidence>
<evidence type="ECO:0000256" key="8">
    <source>
        <dbReference type="ARBA" id="ARBA00022824"/>
    </source>
</evidence>
<sequence>MPASDSQRATTSTQTGPTPLSRSFTSTRDSKLSVFALLLALRIVNALTLRTFFQPDEFFQSLEPAWQLAFGQHARAWITWWTAQLRSSLHPELFAVVYKAAAGLTDLCGLSLSDKAELLLAAPKVTQALFAALLDCFTWKLAEKAYGRGSRTAFTTLALSVCSPWQWFCSTRTLSNCLETAITAVAVYYWPWHWSNSAREGANQHGDKKHGKVSSTDFPHSISQLRLSLLLAAFACILRPTNALVWVTLSLPTLWHASNRQRYILIREVSAATTACSILSDSYYYQKWTFPPLRFLYFNIVQSLAVFYGRNRPDYYLTEGLPLLLTTALPFAAVGLWQGLRGKYSQPSESPLGIGAQTVLSRLAWTSLIVTASLSLIAHKEVRFLYPILPFLHVLAAGPLSSFFPPRSSLPRKALLTFLLTLNLLIAGYASQIHQRGVIDVLAHLRYQHEASNLPRSGTGTGGRARMVNTTVAFLMPCHSTPWRSHLVHPNIDAWALTCEPPLAIPLSDRAAYLDEADRFYMSPGPAGWLRENMEHVDAVRASGSRSSRHWGRVDPKISQEGRRAWPQHLVFFAQLEPVLKDFLQDSVYRECWRGFNSHWHDDWRRRGDVVVWCLR</sequence>